<feature type="region of interest" description="Disordered" evidence="1">
    <location>
        <begin position="84"/>
        <end position="107"/>
    </location>
</feature>
<evidence type="ECO:0000256" key="1">
    <source>
        <dbReference type="SAM" id="MobiDB-lite"/>
    </source>
</evidence>
<dbReference type="EMBL" id="HBIN01015088">
    <property type="protein sequence ID" value="CAE0441322.1"/>
    <property type="molecule type" value="Transcribed_RNA"/>
</dbReference>
<evidence type="ECO:0000313" key="3">
    <source>
        <dbReference type="EMBL" id="CAE0441316.1"/>
    </source>
</evidence>
<dbReference type="GO" id="GO:0004842">
    <property type="term" value="F:ubiquitin-protein transferase activity"/>
    <property type="evidence" value="ECO:0007669"/>
    <property type="project" value="TreeGrafter"/>
</dbReference>
<dbReference type="PANTHER" id="PTHR12888:SF0">
    <property type="entry name" value="PEROXISOME ASSEMBLY PROTEIN 12"/>
    <property type="match status" value="1"/>
</dbReference>
<reference evidence="3" key="1">
    <citation type="submission" date="2021-01" db="EMBL/GenBank/DDBJ databases">
        <authorList>
            <person name="Corre E."/>
            <person name="Pelletier E."/>
            <person name="Niang G."/>
            <person name="Scheremetjew M."/>
            <person name="Finn R."/>
            <person name="Kale V."/>
            <person name="Holt S."/>
            <person name="Cochrane G."/>
            <person name="Meng A."/>
            <person name="Brown T."/>
            <person name="Cohen L."/>
        </authorList>
    </citation>
    <scope>NUCLEOTIDE SEQUENCE</scope>
    <source>
        <strain evidence="3">GSBS06</strain>
    </source>
</reference>
<protein>
    <submittedName>
        <fullName evidence="3">Uncharacterized protein</fullName>
    </submittedName>
</protein>
<dbReference type="GO" id="GO:0008270">
    <property type="term" value="F:zinc ion binding"/>
    <property type="evidence" value="ECO:0007669"/>
    <property type="project" value="InterPro"/>
</dbReference>
<dbReference type="PANTHER" id="PTHR12888">
    <property type="entry name" value="PEROXISOME ASSEMBLY PROTEIN 12 PEROXIN-12"/>
    <property type="match status" value="1"/>
</dbReference>
<dbReference type="Gene3D" id="3.30.40.10">
    <property type="entry name" value="Zinc/RING finger domain, C3HC4 (zinc finger)"/>
    <property type="match status" value="1"/>
</dbReference>
<sequence length="169" mass="19095">MMAYYFSLPSPLLWMQGIIISRLTADDYRNFSTAEELSHKTSTFLSRMSSKFLRFLRTMLIASALGFKLLEWYYSPENISQRESNNGANAGHNAVPTPLPPRPSPRGVDVPPNPMLCPLCHEVRKNPAVASSGFAFCFSCIQQYVSEHNECPVTCIPCNVKQIRRIYQA</sequence>
<dbReference type="EMBL" id="HBIN01015087">
    <property type="protein sequence ID" value="CAE0441321.1"/>
    <property type="molecule type" value="Transcribed_RNA"/>
</dbReference>
<dbReference type="CDD" id="cd16451">
    <property type="entry name" value="mRING_PEX12"/>
    <property type="match status" value="1"/>
</dbReference>
<accession>A0A6S8DRK5</accession>
<dbReference type="EMBL" id="HBIN01015080">
    <property type="protein sequence ID" value="CAE0441314.1"/>
    <property type="molecule type" value="Transcribed_RNA"/>
</dbReference>
<evidence type="ECO:0000313" key="2">
    <source>
        <dbReference type="EMBL" id="CAE0441314.1"/>
    </source>
</evidence>
<dbReference type="GO" id="GO:0016558">
    <property type="term" value="P:protein import into peroxisome matrix"/>
    <property type="evidence" value="ECO:0007669"/>
    <property type="project" value="InterPro"/>
</dbReference>
<dbReference type="GO" id="GO:1990429">
    <property type="term" value="C:peroxisomal importomer complex"/>
    <property type="evidence" value="ECO:0007669"/>
    <property type="project" value="TreeGrafter"/>
</dbReference>
<name>A0A6S8DRK5_9STRA</name>
<evidence type="ECO:0000313" key="4">
    <source>
        <dbReference type="EMBL" id="CAE0441321.1"/>
    </source>
</evidence>
<gene>
    <name evidence="2" type="ORF">ASTO00021_LOCUS11445</name>
    <name evidence="3" type="ORF">ASTO00021_LOCUS11447</name>
    <name evidence="4" type="ORF">ASTO00021_LOCUS11452</name>
    <name evidence="5" type="ORF">ASTO00021_LOCUS11453</name>
</gene>
<dbReference type="EMBL" id="HBIN01015082">
    <property type="protein sequence ID" value="CAE0441316.1"/>
    <property type="molecule type" value="Transcribed_RNA"/>
</dbReference>
<dbReference type="SUPFAM" id="SSF57850">
    <property type="entry name" value="RING/U-box"/>
    <property type="match status" value="1"/>
</dbReference>
<proteinExistence type="predicted"/>
<dbReference type="InterPro" id="IPR013083">
    <property type="entry name" value="Znf_RING/FYVE/PHD"/>
</dbReference>
<dbReference type="AlphaFoldDB" id="A0A6S8DRK5"/>
<dbReference type="InterPro" id="IPR017375">
    <property type="entry name" value="PEX12"/>
</dbReference>
<evidence type="ECO:0000313" key="5">
    <source>
        <dbReference type="EMBL" id="CAE0441322.1"/>
    </source>
</evidence>
<dbReference type="GO" id="GO:0005778">
    <property type="term" value="C:peroxisomal membrane"/>
    <property type="evidence" value="ECO:0007669"/>
    <property type="project" value="InterPro"/>
</dbReference>
<organism evidence="3">
    <name type="scientific">Aplanochytrium stocchinoi</name>
    <dbReference type="NCBI Taxonomy" id="215587"/>
    <lineage>
        <taxon>Eukaryota</taxon>
        <taxon>Sar</taxon>
        <taxon>Stramenopiles</taxon>
        <taxon>Bigyra</taxon>
        <taxon>Labyrinthulomycetes</taxon>
        <taxon>Thraustochytrida</taxon>
        <taxon>Thraustochytriidae</taxon>
        <taxon>Aplanochytrium</taxon>
    </lineage>
</organism>
<dbReference type="GO" id="GO:0006513">
    <property type="term" value="P:protein monoubiquitination"/>
    <property type="evidence" value="ECO:0007669"/>
    <property type="project" value="TreeGrafter"/>
</dbReference>